<protein>
    <submittedName>
        <fullName evidence="3">Amino acid ABC transporter substrate-binding protein</fullName>
    </submittedName>
</protein>
<comment type="caution">
    <text evidence="3">The sequence shown here is derived from an EMBL/GenBank/DDBJ whole genome shotgun (WGS) entry which is preliminary data.</text>
</comment>
<organism evidence="3 4">
    <name type="scientific">Zooshikella ganghwensis</name>
    <dbReference type="NCBI Taxonomy" id="202772"/>
    <lineage>
        <taxon>Bacteria</taxon>
        <taxon>Pseudomonadati</taxon>
        <taxon>Pseudomonadota</taxon>
        <taxon>Gammaproteobacteria</taxon>
        <taxon>Oceanospirillales</taxon>
        <taxon>Zooshikellaceae</taxon>
        <taxon>Zooshikella</taxon>
    </lineage>
</organism>
<feature type="signal peptide" evidence="1">
    <location>
        <begin position="1"/>
        <end position="24"/>
    </location>
</feature>
<dbReference type="PANTHER" id="PTHR38834">
    <property type="entry name" value="PERIPLASMIC SUBSTRATE BINDING PROTEIN FAMILY 3"/>
    <property type="match status" value="1"/>
</dbReference>
<feature type="domain" description="Solute-binding protein family 3/N-terminal" evidence="2">
    <location>
        <begin position="32"/>
        <end position="255"/>
    </location>
</feature>
<sequence>MTKGGVMRTLLVALLFAFGAQAWADPTQGVNYITEEFPPFNFKGDDGNPTGINTDILVEMFKKMGSKNSYRDIKLQPWVRGYRTTQEDGSMNILYSTTRTPGREKIFKWVGPLTDATNDIMVLKGNPKSVKIESDGDFGKYKYAVIRDDIGEQVLAKAGVKKSNLSHSTNFYAMVKKLQDGKVDAVSYNGTVAKWLLKREGLKPADFDFVYSTKLGQHYFAFNKSIDDDVVEAHQKALDDIKADKALMDKITGKYLK</sequence>
<gene>
    <name evidence="3" type="ORF">B9G39_14580</name>
</gene>
<reference evidence="3 4" key="1">
    <citation type="submission" date="2017-04" db="EMBL/GenBank/DDBJ databases">
        <title>Draft genome sequence of Zooshikella ganghwensis VG4 isolated from Red Sea sediments.</title>
        <authorList>
            <person name="Rehman Z."/>
            <person name="Alam I."/>
            <person name="Kamau A."/>
            <person name="Bajic V."/>
            <person name="Leiknes T."/>
        </authorList>
    </citation>
    <scope>NUCLEOTIDE SEQUENCE [LARGE SCALE GENOMIC DNA]</scope>
    <source>
        <strain evidence="3 4">VG4</strain>
    </source>
</reference>
<evidence type="ECO:0000256" key="1">
    <source>
        <dbReference type="SAM" id="SignalP"/>
    </source>
</evidence>
<dbReference type="SMART" id="SM00062">
    <property type="entry name" value="PBPb"/>
    <property type="match status" value="1"/>
</dbReference>
<proteinExistence type="predicted"/>
<dbReference type="PANTHER" id="PTHR38834:SF3">
    <property type="entry name" value="SOLUTE-BINDING PROTEIN FAMILY 3_N-TERMINAL DOMAIN-CONTAINING PROTEIN"/>
    <property type="match status" value="1"/>
</dbReference>
<accession>A0A4V1INQ6</accession>
<evidence type="ECO:0000259" key="2">
    <source>
        <dbReference type="SMART" id="SM00062"/>
    </source>
</evidence>
<dbReference type="Proteomes" id="UP000257039">
    <property type="component" value="Unassembled WGS sequence"/>
</dbReference>
<keyword evidence="1" id="KW-0732">Signal</keyword>
<dbReference type="SUPFAM" id="SSF53850">
    <property type="entry name" value="Periplasmic binding protein-like II"/>
    <property type="match status" value="1"/>
</dbReference>
<dbReference type="Gene3D" id="3.40.190.10">
    <property type="entry name" value="Periplasmic binding protein-like II"/>
    <property type="match status" value="2"/>
</dbReference>
<evidence type="ECO:0000313" key="4">
    <source>
        <dbReference type="Proteomes" id="UP000257039"/>
    </source>
</evidence>
<dbReference type="Pfam" id="PF00497">
    <property type="entry name" value="SBP_bac_3"/>
    <property type="match status" value="1"/>
</dbReference>
<dbReference type="EMBL" id="NDXW01000001">
    <property type="protein sequence ID" value="RDH44561.1"/>
    <property type="molecule type" value="Genomic_DNA"/>
</dbReference>
<dbReference type="InterPro" id="IPR001638">
    <property type="entry name" value="Solute-binding_3/MltF_N"/>
</dbReference>
<evidence type="ECO:0000313" key="3">
    <source>
        <dbReference type="EMBL" id="RDH44561.1"/>
    </source>
</evidence>
<dbReference type="AlphaFoldDB" id="A0A4V1INQ6"/>
<name>A0A4V1INQ6_9GAMM</name>
<keyword evidence="4" id="KW-1185">Reference proteome</keyword>
<feature type="chain" id="PRO_5020197864" evidence="1">
    <location>
        <begin position="25"/>
        <end position="257"/>
    </location>
</feature>